<organism evidence="1 2">
    <name type="scientific">Flexibacter flexilis DSM 6793</name>
    <dbReference type="NCBI Taxonomy" id="927664"/>
    <lineage>
        <taxon>Bacteria</taxon>
        <taxon>Pseudomonadati</taxon>
        <taxon>Bacteroidota</taxon>
        <taxon>Cytophagia</taxon>
        <taxon>Cytophagales</taxon>
        <taxon>Flexibacteraceae</taxon>
        <taxon>Flexibacter</taxon>
    </lineage>
</organism>
<dbReference type="InterPro" id="IPR007351">
    <property type="entry name" value="YjbR"/>
</dbReference>
<keyword evidence="1" id="KW-0238">DNA-binding</keyword>
<dbReference type="SUPFAM" id="SSF142906">
    <property type="entry name" value="YjbR-like"/>
    <property type="match status" value="1"/>
</dbReference>
<dbReference type="Pfam" id="PF04237">
    <property type="entry name" value="YjbR"/>
    <property type="match status" value="1"/>
</dbReference>
<keyword evidence="2" id="KW-1185">Reference proteome</keyword>
<dbReference type="InterPro" id="IPR038056">
    <property type="entry name" value="YjbR-like_sf"/>
</dbReference>
<protein>
    <submittedName>
        <fullName evidence="1">Predicted DNA-binding protein, MmcQ/YjbR family</fullName>
    </submittedName>
</protein>
<dbReference type="InterPro" id="IPR058532">
    <property type="entry name" value="YjbR/MT2646/Rv2570-like"/>
</dbReference>
<proteinExistence type="predicted"/>
<dbReference type="PANTHER" id="PTHR35145:SF1">
    <property type="entry name" value="CYTOPLASMIC PROTEIN"/>
    <property type="match status" value="1"/>
</dbReference>
<dbReference type="PANTHER" id="PTHR35145">
    <property type="entry name" value="CYTOPLASMIC PROTEIN-RELATED"/>
    <property type="match status" value="1"/>
</dbReference>
<dbReference type="Proteomes" id="UP000199514">
    <property type="component" value="Unassembled WGS sequence"/>
</dbReference>
<dbReference type="RefSeq" id="WP_091514461.1">
    <property type="nucleotide sequence ID" value="NZ_FOLE01000009.1"/>
</dbReference>
<dbReference type="GO" id="GO:0003677">
    <property type="term" value="F:DNA binding"/>
    <property type="evidence" value="ECO:0007669"/>
    <property type="project" value="UniProtKB-KW"/>
</dbReference>
<dbReference type="Gene3D" id="3.90.1150.30">
    <property type="match status" value="1"/>
</dbReference>
<dbReference type="STRING" id="927664.SAMN05421780_10947"/>
<dbReference type="AlphaFoldDB" id="A0A1I1LMS6"/>
<gene>
    <name evidence="1" type="ORF">SAMN05421780_10947</name>
</gene>
<sequence>MNIETFRQYCLSLPAVTEDLPFDENTLAFRVGGKIFALTGLDSTPFRVNLKCDPEWAMQLREQHSAIVPGFHMNKKHWNTVTPDGRLSAALFQQLIKHSYELVAASLPKKTRESLGL</sequence>
<dbReference type="EMBL" id="FOLE01000009">
    <property type="protein sequence ID" value="SFC74361.1"/>
    <property type="molecule type" value="Genomic_DNA"/>
</dbReference>
<evidence type="ECO:0000313" key="1">
    <source>
        <dbReference type="EMBL" id="SFC74361.1"/>
    </source>
</evidence>
<reference evidence="1 2" key="1">
    <citation type="submission" date="2016-10" db="EMBL/GenBank/DDBJ databases">
        <authorList>
            <person name="de Groot N.N."/>
        </authorList>
    </citation>
    <scope>NUCLEOTIDE SEQUENCE [LARGE SCALE GENOMIC DNA]</scope>
    <source>
        <strain evidence="1 2">DSM 6793</strain>
    </source>
</reference>
<dbReference type="OrthoDB" id="9789813at2"/>
<name>A0A1I1LMS6_9BACT</name>
<accession>A0A1I1LMS6</accession>
<evidence type="ECO:0000313" key="2">
    <source>
        <dbReference type="Proteomes" id="UP000199514"/>
    </source>
</evidence>